<dbReference type="STRING" id="71139.A0A059BWF2"/>
<organism evidence="1">
    <name type="scientific">Eucalyptus grandis</name>
    <name type="common">Flooded gum</name>
    <dbReference type="NCBI Taxonomy" id="71139"/>
    <lineage>
        <taxon>Eukaryota</taxon>
        <taxon>Viridiplantae</taxon>
        <taxon>Streptophyta</taxon>
        <taxon>Embryophyta</taxon>
        <taxon>Tracheophyta</taxon>
        <taxon>Spermatophyta</taxon>
        <taxon>Magnoliopsida</taxon>
        <taxon>eudicotyledons</taxon>
        <taxon>Gunneridae</taxon>
        <taxon>Pentapetalae</taxon>
        <taxon>rosids</taxon>
        <taxon>malvids</taxon>
        <taxon>Myrtales</taxon>
        <taxon>Myrtaceae</taxon>
        <taxon>Myrtoideae</taxon>
        <taxon>Eucalypteae</taxon>
        <taxon>Eucalyptus</taxon>
    </lineage>
</organism>
<dbReference type="PANTHER" id="PTHR34546">
    <property type="entry name" value="OS06G0153600 PROTEIN"/>
    <property type="match status" value="1"/>
</dbReference>
<dbReference type="Gramene" id="KCW69950">
    <property type="protein sequence ID" value="KCW69950"/>
    <property type="gene ID" value="EUGRSUZ_F03268"/>
</dbReference>
<sequence>MSGRKFKNCSAVLQHSISISKTKKRRACRAFGLVICRVMGWDVERLPLIVAKGESPIHSLVGPSLSQVSG</sequence>
<dbReference type="PANTHER" id="PTHR34546:SF3">
    <property type="entry name" value="OS06G0153600 PROTEIN"/>
    <property type="match status" value="1"/>
</dbReference>
<proteinExistence type="predicted"/>
<dbReference type="AlphaFoldDB" id="A0A059BWF2"/>
<protein>
    <submittedName>
        <fullName evidence="1">Uncharacterized protein</fullName>
    </submittedName>
</protein>
<gene>
    <name evidence="1" type="ORF">EUGRSUZ_F03268</name>
</gene>
<accession>A0A059BWF2</accession>
<name>A0A059BWF2_EUCGR</name>
<evidence type="ECO:0000313" key="1">
    <source>
        <dbReference type="EMBL" id="KCW69950.1"/>
    </source>
</evidence>
<reference evidence="1" key="1">
    <citation type="submission" date="2013-07" db="EMBL/GenBank/DDBJ databases">
        <title>The genome of Eucalyptus grandis.</title>
        <authorList>
            <person name="Schmutz J."/>
            <person name="Hayes R."/>
            <person name="Myburg A."/>
            <person name="Tuskan G."/>
            <person name="Grattapaglia D."/>
            <person name="Rokhsar D.S."/>
        </authorList>
    </citation>
    <scope>NUCLEOTIDE SEQUENCE</scope>
    <source>
        <tissue evidence="1">Leaf extractions</tissue>
    </source>
</reference>
<dbReference type="InParanoid" id="A0A059BWF2"/>
<dbReference type="EMBL" id="KK198758">
    <property type="protein sequence ID" value="KCW69950.1"/>
    <property type="molecule type" value="Genomic_DNA"/>
</dbReference>